<dbReference type="Proteomes" id="UP001392437">
    <property type="component" value="Unassembled WGS sequence"/>
</dbReference>
<organism evidence="2 3">
    <name type="scientific">Apiospora kogelbergensis</name>
    <dbReference type="NCBI Taxonomy" id="1337665"/>
    <lineage>
        <taxon>Eukaryota</taxon>
        <taxon>Fungi</taxon>
        <taxon>Dikarya</taxon>
        <taxon>Ascomycota</taxon>
        <taxon>Pezizomycotina</taxon>
        <taxon>Sordariomycetes</taxon>
        <taxon>Xylariomycetidae</taxon>
        <taxon>Amphisphaeriales</taxon>
        <taxon>Apiosporaceae</taxon>
        <taxon>Apiospora</taxon>
    </lineage>
</organism>
<dbReference type="CDD" id="cd02440">
    <property type="entry name" value="AdoMet_MTases"/>
    <property type="match status" value="1"/>
</dbReference>
<comment type="caution">
    <text evidence="2">The sequence shown here is derived from an EMBL/GenBank/DDBJ whole genome shotgun (WGS) entry which is preliminary data.</text>
</comment>
<evidence type="ECO:0000313" key="3">
    <source>
        <dbReference type="Proteomes" id="UP001392437"/>
    </source>
</evidence>
<dbReference type="AlphaFoldDB" id="A0AAW0QYR2"/>
<dbReference type="SUPFAM" id="SSF53335">
    <property type="entry name" value="S-adenosyl-L-methionine-dependent methyltransferases"/>
    <property type="match status" value="1"/>
</dbReference>
<gene>
    <name evidence="2" type="ORF">PG999_004245</name>
</gene>
<sequence length="390" mass="42912">MPAPLSGHPTASCLQAESQPHVAITVFAVGSRGWLRYTESDLTARLTVPERRRVGKKGAAPGLHLPHPPYLPKSPSGRFIKAISRFRMERGGRGAAAAAAAAMNYNYNKSRTSYSDHSMASASGNEYAVPPTFKDSQISKSSGSVASSEFWPLLRNDGSDSDEALSAPRVGKRRSDSATFLMLIVARSSGRRANIIRNIISAVGQSTPETTTTYPGTKNPACQIVGIDVEPVVPPFTLPNCSFETVDITKPWPFETKFDYIHARGVPDFPPKTREAVFDSMWNHLSPGGWIECTNWVMRLQSADRSTEGTRCEQWFRAIEKGKDISWRERDGWLAVLPLQVAATYDGAWVRKPPSQAVSGSPEHMAAERAAAEDRVHDDRKHPVRGRYGY</sequence>
<dbReference type="EMBL" id="JAQQWP010000004">
    <property type="protein sequence ID" value="KAK8120125.1"/>
    <property type="molecule type" value="Genomic_DNA"/>
</dbReference>
<evidence type="ECO:0000256" key="1">
    <source>
        <dbReference type="SAM" id="MobiDB-lite"/>
    </source>
</evidence>
<accession>A0AAW0QYR2</accession>
<dbReference type="GO" id="GO:0008168">
    <property type="term" value="F:methyltransferase activity"/>
    <property type="evidence" value="ECO:0007669"/>
    <property type="project" value="UniProtKB-KW"/>
</dbReference>
<dbReference type="Gene3D" id="3.40.50.150">
    <property type="entry name" value="Vaccinia Virus protein VP39"/>
    <property type="match status" value="1"/>
</dbReference>
<feature type="region of interest" description="Disordered" evidence="1">
    <location>
        <begin position="353"/>
        <end position="390"/>
    </location>
</feature>
<proteinExistence type="predicted"/>
<protein>
    <submittedName>
        <fullName evidence="2">S-adenosyl-L-methionine-dependent methyltransferase</fullName>
    </submittedName>
</protein>
<keyword evidence="3" id="KW-1185">Reference proteome</keyword>
<keyword evidence="2" id="KW-0489">Methyltransferase</keyword>
<keyword evidence="2" id="KW-0808">Transferase</keyword>
<name>A0AAW0QYR2_9PEZI</name>
<dbReference type="InterPro" id="IPR029063">
    <property type="entry name" value="SAM-dependent_MTases_sf"/>
</dbReference>
<feature type="compositionally biased region" description="Basic and acidic residues" evidence="1">
    <location>
        <begin position="365"/>
        <end position="381"/>
    </location>
</feature>
<dbReference type="GO" id="GO:0032259">
    <property type="term" value="P:methylation"/>
    <property type="evidence" value="ECO:0007669"/>
    <property type="project" value="UniProtKB-KW"/>
</dbReference>
<reference evidence="2 3" key="1">
    <citation type="submission" date="2023-01" db="EMBL/GenBank/DDBJ databases">
        <title>Analysis of 21 Apiospora genomes using comparative genomics revels a genus with tremendous synthesis potential of carbohydrate active enzymes and secondary metabolites.</title>
        <authorList>
            <person name="Sorensen T."/>
        </authorList>
    </citation>
    <scope>NUCLEOTIDE SEQUENCE [LARGE SCALE GENOMIC DNA]</scope>
    <source>
        <strain evidence="2 3">CBS 117206</strain>
    </source>
</reference>
<evidence type="ECO:0000313" key="2">
    <source>
        <dbReference type="EMBL" id="KAK8120125.1"/>
    </source>
</evidence>